<evidence type="ECO:0008006" key="9">
    <source>
        <dbReference type="Google" id="ProtNLM"/>
    </source>
</evidence>
<dbReference type="PROSITE" id="PS00409">
    <property type="entry name" value="PROKAR_NTER_METHYL"/>
    <property type="match status" value="1"/>
</dbReference>
<proteinExistence type="predicted"/>
<comment type="subcellular location">
    <subcellularLocation>
        <location evidence="1">Membrane</location>
        <topology evidence="1">Single-pass membrane protein</topology>
    </subcellularLocation>
</comment>
<feature type="transmembrane region" description="Helical" evidence="6">
    <location>
        <begin position="12"/>
        <end position="35"/>
    </location>
</feature>
<keyword evidence="3 6" id="KW-0812">Transmembrane</keyword>
<organism evidence="7 8">
    <name type="scientific">Candidatus Brennerbacteria bacterium RIFOXYD1_FULL_41_16</name>
    <dbReference type="NCBI Taxonomy" id="1797529"/>
    <lineage>
        <taxon>Bacteria</taxon>
        <taxon>Candidatus Brenneribacteriota</taxon>
    </lineage>
</organism>
<dbReference type="Pfam" id="PF07963">
    <property type="entry name" value="N_methyl"/>
    <property type="match status" value="1"/>
</dbReference>
<gene>
    <name evidence="7" type="ORF">A2570_00735</name>
</gene>
<keyword evidence="2" id="KW-0488">Methylation</keyword>
<dbReference type="PANTHER" id="PTHR30093:SF44">
    <property type="entry name" value="TYPE II SECRETION SYSTEM CORE PROTEIN G"/>
    <property type="match status" value="1"/>
</dbReference>
<dbReference type="EMBL" id="MHHY01000012">
    <property type="protein sequence ID" value="OGY40002.1"/>
    <property type="molecule type" value="Genomic_DNA"/>
</dbReference>
<evidence type="ECO:0000313" key="7">
    <source>
        <dbReference type="EMBL" id="OGY40002.1"/>
    </source>
</evidence>
<dbReference type="AlphaFoldDB" id="A0A1G1XJ66"/>
<evidence type="ECO:0000256" key="6">
    <source>
        <dbReference type="SAM" id="Phobius"/>
    </source>
</evidence>
<dbReference type="GO" id="GO:0016020">
    <property type="term" value="C:membrane"/>
    <property type="evidence" value="ECO:0007669"/>
    <property type="project" value="UniProtKB-SubCell"/>
</dbReference>
<dbReference type="Proteomes" id="UP000178570">
    <property type="component" value="Unassembled WGS sequence"/>
</dbReference>
<dbReference type="Gene3D" id="3.30.700.10">
    <property type="entry name" value="Glycoprotein, Type 4 Pilin"/>
    <property type="match status" value="1"/>
</dbReference>
<dbReference type="STRING" id="1797529.A2570_00735"/>
<evidence type="ECO:0000256" key="5">
    <source>
        <dbReference type="ARBA" id="ARBA00023136"/>
    </source>
</evidence>
<evidence type="ECO:0000256" key="3">
    <source>
        <dbReference type="ARBA" id="ARBA00022692"/>
    </source>
</evidence>
<keyword evidence="4 6" id="KW-1133">Transmembrane helix</keyword>
<reference evidence="7 8" key="1">
    <citation type="journal article" date="2016" name="Nat. Commun.">
        <title>Thousands of microbial genomes shed light on interconnected biogeochemical processes in an aquifer system.</title>
        <authorList>
            <person name="Anantharaman K."/>
            <person name="Brown C.T."/>
            <person name="Hug L.A."/>
            <person name="Sharon I."/>
            <person name="Castelle C.J."/>
            <person name="Probst A.J."/>
            <person name="Thomas B.C."/>
            <person name="Singh A."/>
            <person name="Wilkins M.J."/>
            <person name="Karaoz U."/>
            <person name="Brodie E.L."/>
            <person name="Williams K.H."/>
            <person name="Hubbard S.S."/>
            <person name="Banfield J.F."/>
        </authorList>
    </citation>
    <scope>NUCLEOTIDE SEQUENCE [LARGE SCALE GENOMIC DNA]</scope>
</reference>
<dbReference type="InterPro" id="IPR000983">
    <property type="entry name" value="Bac_GSPG_pilin"/>
</dbReference>
<name>A0A1G1XJ66_9BACT</name>
<dbReference type="InterPro" id="IPR045584">
    <property type="entry name" value="Pilin-like"/>
</dbReference>
<sequence>MNKLYKKGFTLIELLVVITVIGLLSAMVLVGLSGVRAQGRDTRRIADLRNTQNALEIYFNANTEYPSSTDWDSLETELINADIGVKKLPRDPLLSRSYEYAVSGDGLHYVLMAGLESQDSQALREDSDGVVYGVSCEDPSYCIEL</sequence>
<comment type="caution">
    <text evidence="7">The sequence shown here is derived from an EMBL/GenBank/DDBJ whole genome shotgun (WGS) entry which is preliminary data.</text>
</comment>
<dbReference type="GO" id="GO:0015628">
    <property type="term" value="P:protein secretion by the type II secretion system"/>
    <property type="evidence" value="ECO:0007669"/>
    <property type="project" value="InterPro"/>
</dbReference>
<dbReference type="PANTHER" id="PTHR30093">
    <property type="entry name" value="GENERAL SECRETION PATHWAY PROTEIN G"/>
    <property type="match status" value="1"/>
</dbReference>
<evidence type="ECO:0000256" key="4">
    <source>
        <dbReference type="ARBA" id="ARBA00022989"/>
    </source>
</evidence>
<evidence type="ECO:0000256" key="1">
    <source>
        <dbReference type="ARBA" id="ARBA00004167"/>
    </source>
</evidence>
<accession>A0A1G1XJ66</accession>
<evidence type="ECO:0000313" key="8">
    <source>
        <dbReference type="Proteomes" id="UP000178570"/>
    </source>
</evidence>
<protein>
    <recommendedName>
        <fullName evidence="9">Type II secretion system protein GspG C-terminal domain-containing protein</fullName>
    </recommendedName>
</protein>
<dbReference type="GO" id="GO:0015627">
    <property type="term" value="C:type II protein secretion system complex"/>
    <property type="evidence" value="ECO:0007669"/>
    <property type="project" value="InterPro"/>
</dbReference>
<dbReference type="PRINTS" id="PR00813">
    <property type="entry name" value="BCTERIALGSPG"/>
</dbReference>
<dbReference type="NCBIfam" id="TIGR02532">
    <property type="entry name" value="IV_pilin_GFxxxE"/>
    <property type="match status" value="1"/>
</dbReference>
<dbReference type="InterPro" id="IPR012902">
    <property type="entry name" value="N_methyl_site"/>
</dbReference>
<dbReference type="SUPFAM" id="SSF54523">
    <property type="entry name" value="Pili subunits"/>
    <property type="match status" value="1"/>
</dbReference>
<keyword evidence="5 6" id="KW-0472">Membrane</keyword>
<evidence type="ECO:0000256" key="2">
    <source>
        <dbReference type="ARBA" id="ARBA00022481"/>
    </source>
</evidence>